<gene>
    <name evidence="5" type="ORF">EZS28_017260</name>
</gene>
<dbReference type="AlphaFoldDB" id="A0A5J4VXG5"/>
<dbReference type="SMART" id="SM00360">
    <property type="entry name" value="RRM"/>
    <property type="match status" value="2"/>
</dbReference>
<evidence type="ECO:0000256" key="3">
    <source>
        <dbReference type="SAM" id="MobiDB-lite"/>
    </source>
</evidence>
<sequence length="578" mass="66392">MDISLISEAERFEDQLTSLQIRTQALREALKEDDNSLSKKSAILCGYGIKNQSDSFQLLTQLRQSLEQSRLCKQQAENYINSNSPIIDQLVSETDEMTEQTVKIVLHAAKKHNINFPEIKILEQKHNTKLLSVEDDKISSRIENENETNTDTKNDILKMQVDDQQQDESNCDQSSDIPNTLIHPGLTAIIRDLIPSLLFSLHTKADYERHRRDAFARVLWDLQQKRVFVEQTKQRLALDLKEKKDLLMAYAPIRFTVQALKRKDSVKLVEIKRMSKNSVSHSHSRSRSPSEKPERSSLVSVASKASTKDDDKNPESDKPDHLFVEGLSKDVVSKDIKDLFEQFGQIKKIDMKFGFAFVDFIGDTKAAIRALDGKELGKERRRIKIDYSKPDTKYLNSIERNKNNPKSQTLFVVGFDPVHENKNDLLKMFEKFGTVTHMAFVRGYCYVKFTNTDDAEKALTQINGVTSDGAEIRVEYSYKDVFTRGLEQLMSKNPIFLAGKPSGADLSRRFPPFPSRPPFGARGPESDSFYPRFFGDPSFLGPPRGFPPLYPFHQYPMDMYPPHRYHSPHHHHHHSRSR</sequence>
<comment type="caution">
    <text evidence="5">The sequence shown here is derived from an EMBL/GenBank/DDBJ whole genome shotgun (WGS) entry which is preliminary data.</text>
</comment>
<feature type="domain" description="RRM" evidence="4">
    <location>
        <begin position="320"/>
        <end position="390"/>
    </location>
</feature>
<dbReference type="InterPro" id="IPR035979">
    <property type="entry name" value="RBD_domain_sf"/>
</dbReference>
<keyword evidence="1 2" id="KW-0694">RNA-binding</keyword>
<dbReference type="Proteomes" id="UP000324800">
    <property type="component" value="Unassembled WGS sequence"/>
</dbReference>
<evidence type="ECO:0000313" key="6">
    <source>
        <dbReference type="Proteomes" id="UP000324800"/>
    </source>
</evidence>
<evidence type="ECO:0000313" key="5">
    <source>
        <dbReference type="EMBL" id="KAA6387212.1"/>
    </source>
</evidence>
<dbReference type="CDD" id="cd00590">
    <property type="entry name" value="RRM_SF"/>
    <property type="match status" value="1"/>
</dbReference>
<reference evidence="5 6" key="1">
    <citation type="submission" date="2019-03" db="EMBL/GenBank/DDBJ databases">
        <title>Single cell metagenomics reveals metabolic interactions within the superorganism composed of flagellate Streblomastix strix and complex community of Bacteroidetes bacteria on its surface.</title>
        <authorList>
            <person name="Treitli S.C."/>
            <person name="Kolisko M."/>
            <person name="Husnik F."/>
            <person name="Keeling P."/>
            <person name="Hampl V."/>
        </authorList>
    </citation>
    <scope>NUCLEOTIDE SEQUENCE [LARGE SCALE GENOMIC DNA]</scope>
    <source>
        <strain evidence="5">ST1C</strain>
    </source>
</reference>
<feature type="compositionally biased region" description="Basic and acidic residues" evidence="3">
    <location>
        <begin position="306"/>
        <end position="321"/>
    </location>
</feature>
<dbReference type="EMBL" id="SNRW01004470">
    <property type="protein sequence ID" value="KAA6387212.1"/>
    <property type="molecule type" value="Genomic_DNA"/>
</dbReference>
<evidence type="ECO:0000256" key="2">
    <source>
        <dbReference type="PROSITE-ProRule" id="PRU00176"/>
    </source>
</evidence>
<dbReference type="InterPro" id="IPR000504">
    <property type="entry name" value="RRM_dom"/>
</dbReference>
<dbReference type="PROSITE" id="PS50102">
    <property type="entry name" value="RRM"/>
    <property type="match status" value="2"/>
</dbReference>
<feature type="non-terminal residue" evidence="5">
    <location>
        <position position="578"/>
    </location>
</feature>
<dbReference type="PANTHER" id="PTHR23189">
    <property type="entry name" value="RNA RECOGNITION MOTIF-CONTAINING"/>
    <property type="match status" value="1"/>
</dbReference>
<dbReference type="InterPro" id="IPR012677">
    <property type="entry name" value="Nucleotide-bd_a/b_plait_sf"/>
</dbReference>
<evidence type="ECO:0000256" key="1">
    <source>
        <dbReference type="ARBA" id="ARBA00022884"/>
    </source>
</evidence>
<feature type="region of interest" description="Disordered" evidence="3">
    <location>
        <begin position="276"/>
        <end position="321"/>
    </location>
</feature>
<dbReference type="Gene3D" id="3.30.70.330">
    <property type="match status" value="2"/>
</dbReference>
<dbReference type="Pfam" id="PF00076">
    <property type="entry name" value="RRM_1"/>
    <property type="match status" value="2"/>
</dbReference>
<protein>
    <submittedName>
        <fullName evidence="5">Putative Arginine/serine-rich-splicing factor RSP41</fullName>
    </submittedName>
</protein>
<accession>A0A5J4VXG5</accession>
<dbReference type="SUPFAM" id="SSF54928">
    <property type="entry name" value="RNA-binding domain, RBD"/>
    <property type="match status" value="2"/>
</dbReference>
<organism evidence="5 6">
    <name type="scientific">Streblomastix strix</name>
    <dbReference type="NCBI Taxonomy" id="222440"/>
    <lineage>
        <taxon>Eukaryota</taxon>
        <taxon>Metamonada</taxon>
        <taxon>Preaxostyla</taxon>
        <taxon>Oxymonadida</taxon>
        <taxon>Streblomastigidae</taxon>
        <taxon>Streblomastix</taxon>
    </lineage>
</organism>
<evidence type="ECO:0000259" key="4">
    <source>
        <dbReference type="PROSITE" id="PS50102"/>
    </source>
</evidence>
<dbReference type="GO" id="GO:0003723">
    <property type="term" value="F:RNA binding"/>
    <property type="evidence" value="ECO:0007669"/>
    <property type="project" value="UniProtKB-UniRule"/>
</dbReference>
<name>A0A5J4VXG5_9EUKA</name>
<proteinExistence type="predicted"/>
<dbReference type="OrthoDB" id="5970at2759"/>
<feature type="domain" description="RRM" evidence="4">
    <location>
        <begin position="408"/>
        <end position="479"/>
    </location>
</feature>